<dbReference type="PANTHER" id="PTHR43782">
    <property type="entry name" value="ARGINASE"/>
    <property type="match status" value="1"/>
</dbReference>
<dbReference type="KEGG" id="sclo:SCLO_3001300"/>
<dbReference type="AlphaFoldDB" id="A0A1E1F8I0"/>
<dbReference type="SUPFAM" id="SSF52768">
    <property type="entry name" value="Arginase/deacetylase"/>
    <property type="match status" value="1"/>
</dbReference>
<keyword evidence="2" id="KW-0378">Hydrolase</keyword>
<evidence type="ECO:0000313" key="6">
    <source>
        <dbReference type="EMBL" id="BAV66797.1"/>
    </source>
</evidence>
<dbReference type="InterPro" id="IPR006035">
    <property type="entry name" value="Ureohydrolase"/>
</dbReference>
<dbReference type="GO" id="GO:0030145">
    <property type="term" value="F:manganese ion binding"/>
    <property type="evidence" value="ECO:0007669"/>
    <property type="project" value="TreeGrafter"/>
</dbReference>
<dbReference type="EMBL" id="AP017657">
    <property type="protein sequence ID" value="BAV66797.1"/>
    <property type="molecule type" value="Genomic_DNA"/>
</dbReference>
<feature type="region of interest" description="Disordered" evidence="5">
    <location>
        <begin position="34"/>
        <end position="53"/>
    </location>
</feature>
<dbReference type="CDD" id="cd09999">
    <property type="entry name" value="Arginase-like_1"/>
    <property type="match status" value="1"/>
</dbReference>
<evidence type="ECO:0000256" key="4">
    <source>
        <dbReference type="PROSITE-ProRule" id="PRU00742"/>
    </source>
</evidence>
<evidence type="ECO:0000313" key="7">
    <source>
        <dbReference type="Proteomes" id="UP000218272"/>
    </source>
</evidence>
<evidence type="ECO:0000256" key="5">
    <source>
        <dbReference type="SAM" id="MobiDB-lite"/>
    </source>
</evidence>
<evidence type="ECO:0000256" key="3">
    <source>
        <dbReference type="ARBA" id="ARBA00023211"/>
    </source>
</evidence>
<dbReference type="InterPro" id="IPR023696">
    <property type="entry name" value="Ureohydrolase_dom_sf"/>
</dbReference>
<reference evidence="6 7" key="1">
    <citation type="submission" date="2016-10" db="EMBL/GenBank/DDBJ databases">
        <title>Complete Genome Sequence of the Nonylphenol-Degrading Bacterium Sphingobium cloacae JCM 10874T.</title>
        <authorList>
            <person name="Ootsuka M."/>
            <person name="Nishizawa T."/>
            <person name="Ohta H."/>
        </authorList>
    </citation>
    <scope>NUCLEOTIDE SEQUENCE [LARGE SCALE GENOMIC DNA]</scope>
    <source>
        <strain evidence="6 7">JCM 10874</strain>
        <plasmid evidence="7">psclo_3 dna</plasmid>
    </source>
</reference>
<dbReference type="Pfam" id="PF00491">
    <property type="entry name" value="Arginase"/>
    <property type="match status" value="1"/>
</dbReference>
<evidence type="ECO:0000256" key="1">
    <source>
        <dbReference type="ARBA" id="ARBA00022723"/>
    </source>
</evidence>
<dbReference type="PANTHER" id="PTHR43782:SF3">
    <property type="entry name" value="ARGINASE"/>
    <property type="match status" value="1"/>
</dbReference>
<keyword evidence="6" id="KW-0614">Plasmid</keyword>
<keyword evidence="1" id="KW-0479">Metal-binding</keyword>
<keyword evidence="7" id="KW-1185">Reference proteome</keyword>
<evidence type="ECO:0008006" key="8">
    <source>
        <dbReference type="Google" id="ProtNLM"/>
    </source>
</evidence>
<dbReference type="GO" id="GO:0005829">
    <property type="term" value="C:cytosol"/>
    <property type="evidence" value="ECO:0007669"/>
    <property type="project" value="TreeGrafter"/>
</dbReference>
<name>A0A1E1F8I0_9SPHN</name>
<proteinExistence type="inferred from homology"/>
<dbReference type="GO" id="GO:0004053">
    <property type="term" value="F:arginase activity"/>
    <property type="evidence" value="ECO:0007669"/>
    <property type="project" value="TreeGrafter"/>
</dbReference>
<comment type="similarity">
    <text evidence="4">Belongs to the arginase family.</text>
</comment>
<evidence type="ECO:0000256" key="2">
    <source>
        <dbReference type="ARBA" id="ARBA00022801"/>
    </source>
</evidence>
<dbReference type="Proteomes" id="UP000218272">
    <property type="component" value="Plasmid pSCLO_3"/>
</dbReference>
<dbReference type="PROSITE" id="PS51409">
    <property type="entry name" value="ARGINASE_2"/>
    <property type="match status" value="1"/>
</dbReference>
<sequence>MTSTTLRLNMPQWQGGDEPAYSFGSELLRWLAPPHDGPEETVAVPEPDGSSPPVSRGIKWCAALLSQARAAREAIERHAPDRIVTLGGDCLVDLAPMAYLSRRYGEKLGVLWLDAHPDVMSAAEFSHAHAHVLALLLGRGDEAFTAEVPRKLDARRVMIAGMQGWNADEDLILKELGIRHIPPAVLADSSRPILDWIETEGITHLAVHFDLDVLDPAHFSPLLFNRPGMPEGAFDGIEQGRMQLDQVVRLLKEIGAAVDMVGLAIAEHLPWDMLRLRNSLAELPIMKS</sequence>
<keyword evidence="3" id="KW-0464">Manganese</keyword>
<organism evidence="6 7">
    <name type="scientific">Sphingobium cloacae</name>
    <dbReference type="NCBI Taxonomy" id="120107"/>
    <lineage>
        <taxon>Bacteria</taxon>
        <taxon>Pseudomonadati</taxon>
        <taxon>Pseudomonadota</taxon>
        <taxon>Alphaproteobacteria</taxon>
        <taxon>Sphingomonadales</taxon>
        <taxon>Sphingomonadaceae</taxon>
        <taxon>Sphingobium</taxon>
    </lineage>
</organism>
<geneLocation type="plasmid" evidence="7">
    <name>psclo_3 dna</name>
</geneLocation>
<gene>
    <name evidence="6" type="ORF">SCLO_3001300</name>
</gene>
<accession>A0A1E1F8I0</accession>
<dbReference type="Gene3D" id="3.40.800.10">
    <property type="entry name" value="Ureohydrolase domain"/>
    <property type="match status" value="1"/>
</dbReference>
<protein>
    <recommendedName>
        <fullName evidence="8">Arginase</fullName>
    </recommendedName>
</protein>